<dbReference type="PANTHER" id="PTHR46283">
    <property type="entry name" value="E3 UBIQUITIN-PROTEIN LIGASE MARCH5"/>
    <property type="match status" value="1"/>
</dbReference>
<dbReference type="InterPro" id="IPR011016">
    <property type="entry name" value="Znf_RING-CH"/>
</dbReference>
<keyword evidence="9" id="KW-0175">Coiled coil</keyword>
<feature type="domain" description="RING-CH-type" evidence="12">
    <location>
        <begin position="42"/>
        <end position="107"/>
    </location>
</feature>
<dbReference type="SMART" id="SM00744">
    <property type="entry name" value="RINGv"/>
    <property type="match status" value="1"/>
</dbReference>
<keyword evidence="3" id="KW-0479">Metal-binding</keyword>
<keyword evidence="6" id="KW-1133">Transmembrane helix</keyword>
<reference evidence="13" key="1">
    <citation type="journal article" date="2021" name="Nat. Commun.">
        <title>Genetic determinants of endophytism in the Arabidopsis root mycobiome.</title>
        <authorList>
            <person name="Mesny F."/>
            <person name="Miyauchi S."/>
            <person name="Thiergart T."/>
            <person name="Pickel B."/>
            <person name="Atanasova L."/>
            <person name="Karlsson M."/>
            <person name="Huettel B."/>
            <person name="Barry K.W."/>
            <person name="Haridas S."/>
            <person name="Chen C."/>
            <person name="Bauer D."/>
            <person name="Andreopoulos W."/>
            <person name="Pangilinan J."/>
            <person name="LaButti K."/>
            <person name="Riley R."/>
            <person name="Lipzen A."/>
            <person name="Clum A."/>
            <person name="Drula E."/>
            <person name="Henrissat B."/>
            <person name="Kohler A."/>
            <person name="Grigoriev I.V."/>
            <person name="Martin F.M."/>
            <person name="Hacquard S."/>
        </authorList>
    </citation>
    <scope>NUCLEOTIDE SEQUENCE</scope>
    <source>
        <strain evidence="13">MPI-SDFR-AT-0073</strain>
    </source>
</reference>
<dbReference type="InterPro" id="IPR001841">
    <property type="entry name" value="Znf_RING"/>
</dbReference>
<dbReference type="PROSITE" id="PS51292">
    <property type="entry name" value="ZF_RING_CH"/>
    <property type="match status" value="1"/>
</dbReference>
<evidence type="ECO:0000259" key="11">
    <source>
        <dbReference type="PROSITE" id="PS50089"/>
    </source>
</evidence>
<comment type="caution">
    <text evidence="13">The sequence shown here is derived from an EMBL/GenBank/DDBJ whole genome shotgun (WGS) entry which is preliminary data.</text>
</comment>
<evidence type="ECO:0008006" key="15">
    <source>
        <dbReference type="Google" id="ProtNLM"/>
    </source>
</evidence>
<evidence type="ECO:0000313" key="13">
    <source>
        <dbReference type="EMBL" id="KAH6648572.1"/>
    </source>
</evidence>
<evidence type="ECO:0000259" key="12">
    <source>
        <dbReference type="PROSITE" id="PS51292"/>
    </source>
</evidence>
<feature type="compositionally biased region" description="Basic and acidic residues" evidence="10">
    <location>
        <begin position="317"/>
        <end position="328"/>
    </location>
</feature>
<sequence length="473" mass="51488">MSLPTSPVDAGASSYPDNPAPTLHTPDNRDETAITSLPNEVTDDDDTHRCFICLTDEPDANLPTDWVTPCQCSLEGHHSCLLTWVADLEAQGKAVKCPLCKSKIEVLDRWDPAVQLSDTITRYLSGFSPMILLSFGVGGVIMSSALYGMQALETFAGPEAAIRYIFVEPEADSYLDVVLGRLRKALPALIPDNAAAAQEMLGRQNISVNGGATVDWVHFLSLTLVAPALIMNRMPLSEAIMVPTSLMYAMFLSDHKTDLLAWPPSGQKALLAFPVARAFYFRLHRAASRNLDRRLAAATAAAFIQEGEPAAPAAPRGGDHPAPEEDDEEGHHLIDINFDLNLGDGHGEDDVAEPALANQAQDNNAAPVRPNRGIGGISAILNYLAGALMWPTVSYGAGSLLRLALPASWVTKPRSGPITGILQERWGRSLVGGCLFVVLKDAFFLYVKWRNTLNRQHRRIRNVERRARQEQAI</sequence>
<proteinExistence type="predicted"/>
<keyword evidence="5" id="KW-0862">Zinc</keyword>
<dbReference type="RefSeq" id="XP_045955079.1">
    <property type="nucleotide sequence ID" value="XM_046103481.1"/>
</dbReference>
<dbReference type="PROSITE" id="PS50089">
    <property type="entry name" value="ZF_RING_2"/>
    <property type="match status" value="1"/>
</dbReference>
<feature type="domain" description="RING-type" evidence="11">
    <location>
        <begin position="50"/>
        <end position="101"/>
    </location>
</feature>
<evidence type="ECO:0000256" key="2">
    <source>
        <dbReference type="ARBA" id="ARBA00022692"/>
    </source>
</evidence>
<evidence type="ECO:0000256" key="9">
    <source>
        <dbReference type="SAM" id="Coils"/>
    </source>
</evidence>
<evidence type="ECO:0000313" key="14">
    <source>
        <dbReference type="Proteomes" id="UP000758603"/>
    </source>
</evidence>
<evidence type="ECO:0000256" key="7">
    <source>
        <dbReference type="ARBA" id="ARBA00023136"/>
    </source>
</evidence>
<dbReference type="GO" id="GO:0016020">
    <property type="term" value="C:membrane"/>
    <property type="evidence" value="ECO:0007669"/>
    <property type="project" value="UniProtKB-SubCell"/>
</dbReference>
<dbReference type="SUPFAM" id="SSF57850">
    <property type="entry name" value="RING/U-box"/>
    <property type="match status" value="1"/>
</dbReference>
<keyword evidence="4 8" id="KW-0863">Zinc-finger</keyword>
<protein>
    <recommendedName>
        <fullName evidence="15">RING-CH-type domain-containing protein</fullName>
    </recommendedName>
</protein>
<dbReference type="InterPro" id="IPR013083">
    <property type="entry name" value="Znf_RING/FYVE/PHD"/>
</dbReference>
<dbReference type="AlphaFoldDB" id="A0A9P8UEN8"/>
<dbReference type="OrthoDB" id="5817083at2759"/>
<keyword evidence="14" id="KW-1185">Reference proteome</keyword>
<evidence type="ECO:0000256" key="4">
    <source>
        <dbReference type="ARBA" id="ARBA00022771"/>
    </source>
</evidence>
<evidence type="ECO:0000256" key="1">
    <source>
        <dbReference type="ARBA" id="ARBA00004141"/>
    </source>
</evidence>
<gene>
    <name evidence="13" type="ORF">BKA67DRAFT_575219</name>
</gene>
<feature type="region of interest" description="Disordered" evidence="10">
    <location>
        <begin position="1"/>
        <end position="31"/>
    </location>
</feature>
<accession>A0A9P8UEN8</accession>
<keyword evidence="2" id="KW-0812">Transmembrane</keyword>
<organism evidence="13 14">
    <name type="scientific">Truncatella angustata</name>
    <dbReference type="NCBI Taxonomy" id="152316"/>
    <lineage>
        <taxon>Eukaryota</taxon>
        <taxon>Fungi</taxon>
        <taxon>Dikarya</taxon>
        <taxon>Ascomycota</taxon>
        <taxon>Pezizomycotina</taxon>
        <taxon>Sordariomycetes</taxon>
        <taxon>Xylariomycetidae</taxon>
        <taxon>Amphisphaeriales</taxon>
        <taxon>Sporocadaceae</taxon>
        <taxon>Truncatella</taxon>
    </lineage>
</organism>
<evidence type="ECO:0000256" key="3">
    <source>
        <dbReference type="ARBA" id="ARBA00022723"/>
    </source>
</evidence>
<dbReference type="Gene3D" id="3.30.40.10">
    <property type="entry name" value="Zinc/RING finger domain, C3HC4 (zinc finger)"/>
    <property type="match status" value="1"/>
</dbReference>
<evidence type="ECO:0000256" key="10">
    <source>
        <dbReference type="SAM" id="MobiDB-lite"/>
    </source>
</evidence>
<keyword evidence="7" id="KW-0472">Membrane</keyword>
<dbReference type="GO" id="GO:0008270">
    <property type="term" value="F:zinc ion binding"/>
    <property type="evidence" value="ECO:0007669"/>
    <property type="project" value="UniProtKB-KW"/>
</dbReference>
<dbReference type="Proteomes" id="UP000758603">
    <property type="component" value="Unassembled WGS sequence"/>
</dbReference>
<evidence type="ECO:0000256" key="8">
    <source>
        <dbReference type="PROSITE-ProRule" id="PRU00175"/>
    </source>
</evidence>
<dbReference type="EMBL" id="JAGPXC010000007">
    <property type="protein sequence ID" value="KAH6648572.1"/>
    <property type="molecule type" value="Genomic_DNA"/>
</dbReference>
<name>A0A9P8UEN8_9PEZI</name>
<comment type="subcellular location">
    <subcellularLocation>
        <location evidence="1">Membrane</location>
        <topology evidence="1">Multi-pass membrane protein</topology>
    </subcellularLocation>
</comment>
<feature type="region of interest" description="Disordered" evidence="10">
    <location>
        <begin position="308"/>
        <end position="328"/>
    </location>
</feature>
<evidence type="ECO:0000256" key="6">
    <source>
        <dbReference type="ARBA" id="ARBA00022989"/>
    </source>
</evidence>
<feature type="coiled-coil region" evidence="9">
    <location>
        <begin position="446"/>
        <end position="473"/>
    </location>
</feature>
<evidence type="ECO:0000256" key="5">
    <source>
        <dbReference type="ARBA" id="ARBA00022833"/>
    </source>
</evidence>
<dbReference type="GeneID" id="70132373"/>